<dbReference type="RefSeq" id="WP_394314422.1">
    <property type="nucleotide sequence ID" value="NZ_JBHGPK010000020.1"/>
</dbReference>
<reference evidence="2 3" key="1">
    <citation type="submission" date="2024-09" db="EMBL/GenBank/DDBJ databases">
        <title>Description of Labrys sedimenti sp. nov., isolated from a diclofenac-degrading enrichment culture, and genome-based reclassification of Labrys portucalensis as a later heterotypic synonym of Labrys neptuniae.</title>
        <authorList>
            <person name="Tancsics A."/>
            <person name="Csepanyi A."/>
        </authorList>
    </citation>
    <scope>NUCLEOTIDE SEQUENCE [LARGE SCALE GENOMIC DNA]</scope>
    <source>
        <strain evidence="2 3">LMG 23412</strain>
    </source>
</reference>
<proteinExistence type="predicted"/>
<feature type="compositionally biased region" description="Basic and acidic residues" evidence="1">
    <location>
        <begin position="14"/>
        <end position="25"/>
    </location>
</feature>
<evidence type="ECO:0000256" key="1">
    <source>
        <dbReference type="SAM" id="MobiDB-lite"/>
    </source>
</evidence>
<comment type="caution">
    <text evidence="2">The sequence shown here is derived from an EMBL/GenBank/DDBJ whole genome shotgun (WGS) entry which is preliminary data.</text>
</comment>
<evidence type="ECO:0000313" key="2">
    <source>
        <dbReference type="EMBL" id="MFC2253599.1"/>
    </source>
</evidence>
<evidence type="ECO:0000313" key="3">
    <source>
        <dbReference type="Proteomes" id="UP001595190"/>
    </source>
</evidence>
<dbReference type="EMBL" id="JBHGPK010000020">
    <property type="protein sequence ID" value="MFC2253599.1"/>
    <property type="molecule type" value="Genomic_DNA"/>
</dbReference>
<name>A0ABV6ZN36_9HYPH</name>
<evidence type="ECO:0008006" key="4">
    <source>
        <dbReference type="Google" id="ProtNLM"/>
    </source>
</evidence>
<dbReference type="Proteomes" id="UP001595190">
    <property type="component" value="Unassembled WGS sequence"/>
</dbReference>
<gene>
    <name evidence="2" type="ORF">ACETRX_28485</name>
</gene>
<feature type="region of interest" description="Disordered" evidence="1">
    <location>
        <begin position="1"/>
        <end position="28"/>
    </location>
</feature>
<sequence length="70" mass="7992">MKPVGKPDAGNPHVRFDERGRETGLRHRARPRLYKISGRKRHILTDTDGRLLCVRVHAVDIQDRDGGKLP</sequence>
<organism evidence="2 3">
    <name type="scientific">Labrys neptuniae</name>
    <dbReference type="NCBI Taxonomy" id="376174"/>
    <lineage>
        <taxon>Bacteria</taxon>
        <taxon>Pseudomonadati</taxon>
        <taxon>Pseudomonadota</taxon>
        <taxon>Alphaproteobacteria</taxon>
        <taxon>Hyphomicrobiales</taxon>
        <taxon>Xanthobacteraceae</taxon>
        <taxon>Labrys</taxon>
    </lineage>
</organism>
<protein>
    <recommendedName>
        <fullName evidence="4">Transposase family protein</fullName>
    </recommendedName>
</protein>
<accession>A0ABV6ZN36</accession>